<dbReference type="SUPFAM" id="SSF103365">
    <property type="entry name" value="Hypothetical protein PH1602"/>
    <property type="match status" value="1"/>
</dbReference>
<evidence type="ECO:0000256" key="7">
    <source>
        <dbReference type="ARBA" id="ARBA00023211"/>
    </source>
</evidence>
<feature type="binding site" evidence="11">
    <location>
        <position position="207"/>
    </location>
    <ligand>
        <name>Mn(2+)</name>
        <dbReference type="ChEBI" id="CHEBI:29035"/>
        <label>1</label>
    </ligand>
</feature>
<dbReference type="PANTHER" id="PTHR43749">
    <property type="entry name" value="RNA-SPLICING LIGASE RTCB"/>
    <property type="match status" value="1"/>
</dbReference>
<reference evidence="12 13" key="1">
    <citation type="submission" date="2013-12" db="EMBL/GenBank/DDBJ databases">
        <title>Complete genome sequence of Rhizobium etli bv. mimosae IE4771.</title>
        <authorList>
            <person name="Bustos P."/>
            <person name="Santamaria R.I."/>
            <person name="Lozano L."/>
            <person name="Ormeno-Orrillo E."/>
            <person name="Rogel M.A."/>
            <person name="Romero D."/>
            <person name="Cevallos M.A."/>
            <person name="Martinez-Romero E."/>
            <person name="Gonzalez V."/>
        </authorList>
    </citation>
    <scope>NUCLEOTIDE SEQUENCE [LARGE SCALE GENOMIC DNA]</scope>
    <source>
        <strain evidence="12 13">IE4771</strain>
        <plasmid evidence="13">Plasmid pRetIE4771c</plasmid>
    </source>
</reference>
<evidence type="ECO:0000256" key="9">
    <source>
        <dbReference type="PIRSR" id="PIRSR601233-1"/>
    </source>
</evidence>
<protein>
    <recommendedName>
        <fullName evidence="1">3'-phosphate/5'-hydroxy nucleic acid ligase</fullName>
        <ecNumber evidence="1">6.5.1.8</ecNumber>
    </recommendedName>
</protein>
<gene>
    <name evidence="12" type="ORF">IE4771_PC00395</name>
</gene>
<dbReference type="GO" id="GO:0006396">
    <property type="term" value="P:RNA processing"/>
    <property type="evidence" value="ECO:0007669"/>
    <property type="project" value="InterPro"/>
</dbReference>
<evidence type="ECO:0000256" key="6">
    <source>
        <dbReference type="ARBA" id="ARBA00023134"/>
    </source>
</evidence>
<dbReference type="Gene3D" id="3.90.1860.10">
    <property type="entry name" value="tRNA-splicing ligase RtcB"/>
    <property type="match status" value="1"/>
</dbReference>
<dbReference type="InterPro" id="IPR052915">
    <property type="entry name" value="RtcB-like"/>
</dbReference>
<dbReference type="GO" id="GO:0030145">
    <property type="term" value="F:manganese ion binding"/>
    <property type="evidence" value="ECO:0007669"/>
    <property type="project" value="TreeGrafter"/>
</dbReference>
<dbReference type="HOGENOM" id="CLU_040917_0_0_5"/>
<evidence type="ECO:0000256" key="2">
    <source>
        <dbReference type="ARBA" id="ARBA00022598"/>
    </source>
</evidence>
<keyword evidence="4 10" id="KW-0547">Nucleotide-binding</keyword>
<evidence type="ECO:0000313" key="13">
    <source>
        <dbReference type="Proteomes" id="UP000027180"/>
    </source>
</evidence>
<evidence type="ECO:0000256" key="8">
    <source>
        <dbReference type="ARBA" id="ARBA00047746"/>
    </source>
</evidence>
<sequence length="472" mass="51002">MIAVMSGQDLIDAGMSQGKWFRPALGAANAVLSQGGSVTDALEAARAFQPGPTLALRTDNDIEIYSNIRAENAFEQDNVEKVNATMRALVRTPVVRSAAIMPDACPAGPVGTIPVGGVVASEAIHPGMHSADICCSMAISIFPGVDPKSLLDAVHAVTHFGPGGRPRGAQIKPSEATLSAFQQNPYLRDGALSAGIEHFATQGDGNHFTYVGTMKSTGETALVTHHGSRAPGARLYDKGMKVANQFRERISPETHRENAWIPADTEEGDSYWSALQTIRQWTKENHYVLHDMAAEKLSAKVADRFWNEHNFVFRKSDGLFYHGKGATPAFDNWAHDATDLTIIPLNMAEPILIVRGSNAAHGLGFSPHGAGRNFSRSAHMRQLSAEYGADSRGLSPNNIAAILEKETSGLDARFFSGFADVSELPSAYKSAANVRAQIEHYGLAEVVDEVIPYGSIMAGDWQQNAPWRKKRR</sequence>
<keyword evidence="3 11" id="KW-0479">Metal-binding</keyword>
<keyword evidence="12" id="KW-0614">Plasmid</keyword>
<evidence type="ECO:0000313" key="12">
    <source>
        <dbReference type="EMBL" id="AIC30519.1"/>
    </source>
</evidence>
<feature type="active site" description="GMP-histidine intermediate" evidence="9">
    <location>
        <position position="368"/>
    </location>
</feature>
<organism evidence="12 13">
    <name type="scientific">Rhizobium etli bv. mimosae str. IE4771</name>
    <dbReference type="NCBI Taxonomy" id="1432050"/>
    <lineage>
        <taxon>Bacteria</taxon>
        <taxon>Pseudomonadati</taxon>
        <taxon>Pseudomonadota</taxon>
        <taxon>Alphaproteobacteria</taxon>
        <taxon>Hyphomicrobiales</taxon>
        <taxon>Rhizobiaceae</taxon>
        <taxon>Rhizobium/Agrobacterium group</taxon>
        <taxon>Rhizobium</taxon>
    </lineage>
</organism>
<dbReference type="GO" id="GO:0005525">
    <property type="term" value="F:GTP binding"/>
    <property type="evidence" value="ECO:0007669"/>
    <property type="project" value="UniProtKB-KW"/>
</dbReference>
<keyword evidence="7 11" id="KW-0464">Manganese</keyword>
<comment type="cofactor">
    <cofactor evidence="11">
        <name>Mn(2+)</name>
        <dbReference type="ChEBI" id="CHEBI:29035"/>
    </cofactor>
    <text evidence="11">Binds 2 manganese ions per subunit.</text>
</comment>
<keyword evidence="2" id="KW-0436">Ligase</keyword>
<dbReference type="InterPro" id="IPR036025">
    <property type="entry name" value="RtcB-like_sf"/>
</dbReference>
<accession>A0A060IA11</accession>
<feature type="binding site" evidence="10">
    <location>
        <begin position="344"/>
        <end position="347"/>
    </location>
    <ligand>
        <name>GMP</name>
        <dbReference type="ChEBI" id="CHEBI:58115"/>
    </ligand>
</feature>
<dbReference type="AlphaFoldDB" id="A0A060IA11"/>
<keyword evidence="5" id="KW-0692">RNA repair</keyword>
<dbReference type="InterPro" id="IPR001233">
    <property type="entry name" value="RtcB"/>
</dbReference>
<dbReference type="GO" id="GO:0006281">
    <property type="term" value="P:DNA repair"/>
    <property type="evidence" value="ECO:0007669"/>
    <property type="project" value="TreeGrafter"/>
</dbReference>
<evidence type="ECO:0000256" key="11">
    <source>
        <dbReference type="PIRSR" id="PIRSR601233-3"/>
    </source>
</evidence>
<dbReference type="EMBL" id="CP006989">
    <property type="protein sequence ID" value="AIC30519.1"/>
    <property type="molecule type" value="Genomic_DNA"/>
</dbReference>
<dbReference type="GO" id="GO:0170057">
    <property type="term" value="F:RNA ligase (GTP) activity"/>
    <property type="evidence" value="ECO:0007669"/>
    <property type="project" value="UniProtKB-EC"/>
</dbReference>
<evidence type="ECO:0000256" key="4">
    <source>
        <dbReference type="ARBA" id="ARBA00022741"/>
    </source>
</evidence>
<dbReference type="GO" id="GO:0003909">
    <property type="term" value="F:DNA ligase activity"/>
    <property type="evidence" value="ECO:0007669"/>
    <property type="project" value="TreeGrafter"/>
</dbReference>
<keyword evidence="6 10" id="KW-0342">GTP-binding</keyword>
<dbReference type="Pfam" id="PF01139">
    <property type="entry name" value="RtcB"/>
    <property type="match status" value="1"/>
</dbReference>
<evidence type="ECO:0000256" key="5">
    <source>
        <dbReference type="ARBA" id="ARBA00022800"/>
    </source>
</evidence>
<dbReference type="EC" id="6.5.1.8" evidence="1"/>
<proteinExistence type="predicted"/>
<dbReference type="Proteomes" id="UP000027180">
    <property type="component" value="Plasmid pRetIE4771c"/>
</dbReference>
<evidence type="ECO:0000256" key="10">
    <source>
        <dbReference type="PIRSR" id="PIRSR601233-2"/>
    </source>
</evidence>
<dbReference type="GO" id="GO:0042245">
    <property type="term" value="P:RNA repair"/>
    <property type="evidence" value="ECO:0007669"/>
    <property type="project" value="UniProtKB-KW"/>
</dbReference>
<name>A0A060IA11_RHIET</name>
<geneLocation type="plasmid" evidence="12 13">
    <name>pRetIE4771c</name>
</geneLocation>
<comment type="catalytic activity">
    <reaction evidence="8">
        <text>a 3'-end 3'-phospho-ribonucleotide-RNA + a 5'-end dephospho-ribonucleoside-RNA + GTP = a ribonucleotidyl-ribonucleotide-RNA + GMP + diphosphate</text>
        <dbReference type="Rhea" id="RHEA:68076"/>
        <dbReference type="Rhea" id="RHEA-COMP:10463"/>
        <dbReference type="Rhea" id="RHEA-COMP:13936"/>
        <dbReference type="Rhea" id="RHEA-COMP:17355"/>
        <dbReference type="ChEBI" id="CHEBI:33019"/>
        <dbReference type="ChEBI" id="CHEBI:37565"/>
        <dbReference type="ChEBI" id="CHEBI:58115"/>
        <dbReference type="ChEBI" id="CHEBI:83062"/>
        <dbReference type="ChEBI" id="CHEBI:138284"/>
        <dbReference type="ChEBI" id="CHEBI:173118"/>
        <dbReference type="EC" id="6.5.1.8"/>
    </reaction>
</comment>
<feature type="binding site" evidence="10">
    <location>
        <begin position="368"/>
        <end position="371"/>
    </location>
    <ligand>
        <name>GMP</name>
        <dbReference type="ChEBI" id="CHEBI:58115"/>
    </ligand>
</feature>
<evidence type="ECO:0000256" key="3">
    <source>
        <dbReference type="ARBA" id="ARBA00022723"/>
    </source>
</evidence>
<feature type="binding site" evidence="11">
    <location>
        <position position="225"/>
    </location>
    <ligand>
        <name>Mn(2+)</name>
        <dbReference type="ChEBI" id="CHEBI:29035"/>
        <label>2</label>
    </ligand>
</feature>
<dbReference type="PANTHER" id="PTHR43749:SF2">
    <property type="entry name" value="RNA-SPLICING LIGASE RTCB"/>
    <property type="match status" value="1"/>
</dbReference>
<evidence type="ECO:0000256" key="1">
    <source>
        <dbReference type="ARBA" id="ARBA00012726"/>
    </source>
</evidence>
<dbReference type="KEGG" id="rei:IE4771_PC00395"/>